<evidence type="ECO:0000313" key="2">
    <source>
        <dbReference type="Proteomes" id="UP001371456"/>
    </source>
</evidence>
<sequence length="22" mass="2412">MLLGKYAQGFAVVFGPWPMSPD</sequence>
<protein>
    <submittedName>
        <fullName evidence="1">Uncharacterized protein</fullName>
    </submittedName>
</protein>
<dbReference type="Proteomes" id="UP001371456">
    <property type="component" value="Unassembled WGS sequence"/>
</dbReference>
<dbReference type="AlphaFoldDB" id="A0AAN8YAX7"/>
<proteinExistence type="predicted"/>
<dbReference type="EMBL" id="JBANQN010000006">
    <property type="protein sequence ID" value="KAK6786294.1"/>
    <property type="molecule type" value="Genomic_DNA"/>
</dbReference>
<accession>A0AAN8YAX7</accession>
<name>A0AAN8YAX7_SOLBU</name>
<comment type="caution">
    <text evidence="1">The sequence shown here is derived from an EMBL/GenBank/DDBJ whole genome shotgun (WGS) entry which is preliminary data.</text>
</comment>
<gene>
    <name evidence="1" type="ORF">RDI58_014819</name>
</gene>
<evidence type="ECO:0000313" key="1">
    <source>
        <dbReference type="EMBL" id="KAK6786294.1"/>
    </source>
</evidence>
<reference evidence="1 2" key="1">
    <citation type="submission" date="2024-02" db="EMBL/GenBank/DDBJ databases">
        <title>de novo genome assembly of Solanum bulbocastanum strain 11H21.</title>
        <authorList>
            <person name="Hosaka A.J."/>
        </authorList>
    </citation>
    <scope>NUCLEOTIDE SEQUENCE [LARGE SCALE GENOMIC DNA]</scope>
    <source>
        <tissue evidence="1">Young leaves</tissue>
    </source>
</reference>
<organism evidence="1 2">
    <name type="scientific">Solanum bulbocastanum</name>
    <name type="common">Wild potato</name>
    <dbReference type="NCBI Taxonomy" id="147425"/>
    <lineage>
        <taxon>Eukaryota</taxon>
        <taxon>Viridiplantae</taxon>
        <taxon>Streptophyta</taxon>
        <taxon>Embryophyta</taxon>
        <taxon>Tracheophyta</taxon>
        <taxon>Spermatophyta</taxon>
        <taxon>Magnoliopsida</taxon>
        <taxon>eudicotyledons</taxon>
        <taxon>Gunneridae</taxon>
        <taxon>Pentapetalae</taxon>
        <taxon>asterids</taxon>
        <taxon>lamiids</taxon>
        <taxon>Solanales</taxon>
        <taxon>Solanaceae</taxon>
        <taxon>Solanoideae</taxon>
        <taxon>Solaneae</taxon>
        <taxon>Solanum</taxon>
    </lineage>
</organism>
<keyword evidence="2" id="KW-1185">Reference proteome</keyword>